<evidence type="ECO:0000259" key="8">
    <source>
        <dbReference type="Pfam" id="PF14322"/>
    </source>
</evidence>
<dbReference type="SUPFAM" id="SSF48452">
    <property type="entry name" value="TPR-like"/>
    <property type="match status" value="1"/>
</dbReference>
<dbReference type="GO" id="GO:0009279">
    <property type="term" value="C:cell outer membrane"/>
    <property type="evidence" value="ECO:0007669"/>
    <property type="project" value="UniProtKB-SubCell"/>
</dbReference>
<feature type="signal peptide" evidence="6">
    <location>
        <begin position="1"/>
        <end position="19"/>
    </location>
</feature>
<evidence type="ECO:0000259" key="7">
    <source>
        <dbReference type="Pfam" id="PF07980"/>
    </source>
</evidence>
<name>A0A5B8W552_9SPHI</name>
<accession>A0A5B8W552</accession>
<comment type="subcellular location">
    <subcellularLocation>
        <location evidence="1">Cell outer membrane</location>
    </subcellularLocation>
</comment>
<evidence type="ECO:0000256" key="2">
    <source>
        <dbReference type="ARBA" id="ARBA00006275"/>
    </source>
</evidence>
<dbReference type="PROSITE" id="PS51257">
    <property type="entry name" value="PROKAR_LIPOPROTEIN"/>
    <property type="match status" value="1"/>
</dbReference>
<evidence type="ECO:0000313" key="10">
    <source>
        <dbReference type="Proteomes" id="UP000321362"/>
    </source>
</evidence>
<dbReference type="InterPro" id="IPR012944">
    <property type="entry name" value="SusD_RagB_dom"/>
</dbReference>
<gene>
    <name evidence="9" type="ORF">FSB76_22365</name>
</gene>
<evidence type="ECO:0000313" key="9">
    <source>
        <dbReference type="EMBL" id="QEC78557.1"/>
    </source>
</evidence>
<dbReference type="InterPro" id="IPR011990">
    <property type="entry name" value="TPR-like_helical_dom_sf"/>
</dbReference>
<dbReference type="RefSeq" id="WP_147057311.1">
    <property type="nucleotide sequence ID" value="NZ_CP042437.1"/>
</dbReference>
<evidence type="ECO:0000256" key="4">
    <source>
        <dbReference type="ARBA" id="ARBA00023136"/>
    </source>
</evidence>
<dbReference type="AlphaFoldDB" id="A0A5B8W552"/>
<dbReference type="Pfam" id="PF14322">
    <property type="entry name" value="SusD-like_3"/>
    <property type="match status" value="1"/>
</dbReference>
<dbReference type="Gene3D" id="1.25.40.390">
    <property type="match status" value="1"/>
</dbReference>
<dbReference type="Pfam" id="PF07980">
    <property type="entry name" value="SusD_RagB"/>
    <property type="match status" value="1"/>
</dbReference>
<feature type="domain" description="SusD-like N-terminal" evidence="8">
    <location>
        <begin position="100"/>
        <end position="219"/>
    </location>
</feature>
<proteinExistence type="inferred from homology"/>
<sequence length="489" mass="53601">MKVRILLTAVLALSLSACKKSFIELVPKTVVTEATFFKTANDYTQAVVGSYAPLRSIYGDAYVMGEMRSDNATYFASPGLQGGQFSDKWNISGFLDIAINMNGLNKYANCYVGIARTNAILDRIDQSTIDPAVKANLKGQAQFLRSFYYFELVQYFGGVPLHLKEVNSVAEASLPRSSAADVYKQIIADATSAAGLLPAKQTTIGMVTKGSAKTLLGYVYMTLKRYPEAEAALKDVTTLGYSLVPDYANIFANRNTVESIFEIQYLAGPQGQQNNFAFQFAPNISNVKNILGVSGDNKTTGGWNKPTPDLIAAYETGDTRKAASIAFSYVDGDGNTVNDTYCKKYTHGPYATFNNCGDDWIVYRYADVLLLLAECLNEEGKPGEAIPYLNQVRARAGLLPTTAASQVDLRAAVAKERRVELAFENHRWLDLVRTGQAISVMTAFGVKIKQQEPYLPASAYTNITASRFIFPIPQSEIDINHQLTQNPGY</sequence>
<dbReference type="KEGG" id="mgk:FSB76_22365"/>
<comment type="similarity">
    <text evidence="2">Belongs to the SusD family.</text>
</comment>
<keyword evidence="3 6" id="KW-0732">Signal</keyword>
<dbReference type="InterPro" id="IPR033985">
    <property type="entry name" value="SusD-like_N"/>
</dbReference>
<evidence type="ECO:0000256" key="1">
    <source>
        <dbReference type="ARBA" id="ARBA00004442"/>
    </source>
</evidence>
<keyword evidence="5" id="KW-0998">Cell outer membrane</keyword>
<dbReference type="CDD" id="cd08977">
    <property type="entry name" value="SusD"/>
    <property type="match status" value="1"/>
</dbReference>
<evidence type="ECO:0000256" key="6">
    <source>
        <dbReference type="SAM" id="SignalP"/>
    </source>
</evidence>
<organism evidence="9 10">
    <name type="scientific">Mucilaginibacter ginsenosidivorax</name>
    <dbReference type="NCBI Taxonomy" id="862126"/>
    <lineage>
        <taxon>Bacteria</taxon>
        <taxon>Pseudomonadati</taxon>
        <taxon>Bacteroidota</taxon>
        <taxon>Sphingobacteriia</taxon>
        <taxon>Sphingobacteriales</taxon>
        <taxon>Sphingobacteriaceae</taxon>
        <taxon>Mucilaginibacter</taxon>
    </lineage>
</organism>
<feature type="domain" description="RagB/SusD" evidence="7">
    <location>
        <begin position="338"/>
        <end position="489"/>
    </location>
</feature>
<evidence type="ECO:0000256" key="3">
    <source>
        <dbReference type="ARBA" id="ARBA00022729"/>
    </source>
</evidence>
<keyword evidence="4" id="KW-0472">Membrane</keyword>
<dbReference type="Proteomes" id="UP000321362">
    <property type="component" value="Chromosome"/>
</dbReference>
<feature type="chain" id="PRO_5022849399" evidence="6">
    <location>
        <begin position="20"/>
        <end position="489"/>
    </location>
</feature>
<protein>
    <submittedName>
        <fullName evidence="9">RagB/SusD family nutrient uptake outer membrane protein</fullName>
    </submittedName>
</protein>
<keyword evidence="10" id="KW-1185">Reference proteome</keyword>
<dbReference type="OrthoDB" id="993981at2"/>
<reference evidence="9 10" key="1">
    <citation type="journal article" date="2013" name="J. Microbiol.">
        <title>Mucilaginibacter ginsenosidivorax sp. nov., with ginsenoside converting activity isolated from sediment.</title>
        <authorList>
            <person name="Kim J.K."/>
            <person name="Choi T.E."/>
            <person name="Liu Q.M."/>
            <person name="Park H.Y."/>
            <person name="Yi T.H."/>
            <person name="Yoon M.H."/>
            <person name="Kim S.C."/>
            <person name="Im W.T."/>
        </authorList>
    </citation>
    <scope>NUCLEOTIDE SEQUENCE [LARGE SCALE GENOMIC DNA]</scope>
    <source>
        <strain evidence="9 10">KHI28</strain>
    </source>
</reference>
<evidence type="ECO:0000256" key="5">
    <source>
        <dbReference type="ARBA" id="ARBA00023237"/>
    </source>
</evidence>
<dbReference type="EMBL" id="CP042437">
    <property type="protein sequence ID" value="QEC78557.1"/>
    <property type="molecule type" value="Genomic_DNA"/>
</dbReference>